<dbReference type="AlphaFoldDB" id="A0A8U0HSL3"/>
<feature type="domain" description="DUF7552" evidence="2">
    <location>
        <begin position="5"/>
        <end position="77"/>
    </location>
</feature>
<dbReference type="GeneID" id="72186374"/>
<keyword evidence="4" id="KW-1185">Reference proteome</keyword>
<dbReference type="InterPro" id="IPR055974">
    <property type="entry name" value="DUF7552"/>
</dbReference>
<feature type="region of interest" description="Disordered" evidence="1">
    <location>
        <begin position="84"/>
        <end position="107"/>
    </location>
</feature>
<accession>A0A8U0HSL3</accession>
<gene>
    <name evidence="3" type="ORF">M0R89_14205</name>
</gene>
<dbReference type="Proteomes" id="UP000830729">
    <property type="component" value="Chromosome"/>
</dbReference>
<dbReference type="EMBL" id="CP096659">
    <property type="protein sequence ID" value="UPV73686.1"/>
    <property type="molecule type" value="Genomic_DNA"/>
</dbReference>
<evidence type="ECO:0000259" key="2">
    <source>
        <dbReference type="Pfam" id="PF24422"/>
    </source>
</evidence>
<name>A0A8U0HSL3_9EURY</name>
<organism evidence="3 4">
    <name type="scientific">Halorussus limi</name>
    <dbReference type="NCBI Taxonomy" id="2938695"/>
    <lineage>
        <taxon>Archaea</taxon>
        <taxon>Methanobacteriati</taxon>
        <taxon>Methanobacteriota</taxon>
        <taxon>Stenosarchaea group</taxon>
        <taxon>Halobacteria</taxon>
        <taxon>Halobacteriales</taxon>
        <taxon>Haladaptataceae</taxon>
        <taxon>Halorussus</taxon>
    </lineage>
</organism>
<evidence type="ECO:0000313" key="4">
    <source>
        <dbReference type="Proteomes" id="UP000830729"/>
    </source>
</evidence>
<feature type="region of interest" description="Disordered" evidence="1">
    <location>
        <begin position="128"/>
        <end position="148"/>
    </location>
</feature>
<proteinExistence type="predicted"/>
<evidence type="ECO:0000256" key="1">
    <source>
        <dbReference type="SAM" id="MobiDB-lite"/>
    </source>
</evidence>
<protein>
    <recommendedName>
        <fullName evidence="2">DUF7552 domain-containing protein</fullName>
    </recommendedName>
</protein>
<dbReference type="RefSeq" id="WP_248649738.1">
    <property type="nucleotide sequence ID" value="NZ_CP096659.1"/>
</dbReference>
<dbReference type="Pfam" id="PF24422">
    <property type="entry name" value="DUF7552"/>
    <property type="match status" value="1"/>
</dbReference>
<evidence type="ECO:0000313" key="3">
    <source>
        <dbReference type="EMBL" id="UPV73686.1"/>
    </source>
</evidence>
<reference evidence="3 4" key="1">
    <citation type="submission" date="2022-04" db="EMBL/GenBank/DDBJ databases">
        <title>Diverse halophilic archaea isolated from saline environments.</title>
        <authorList>
            <person name="Cui H.-L."/>
        </authorList>
    </citation>
    <scope>NUCLEOTIDE SEQUENCE [LARGE SCALE GENOMIC DNA]</scope>
    <source>
        <strain evidence="3 4">XZYJT49</strain>
    </source>
</reference>
<dbReference type="KEGG" id="halx:M0R89_14205"/>
<sequence>MPDSLDAIRGRIDRRADESGDFYVACAETDERPAPLTGRRFPTEAAASEAADLARAYREALRESDPELPERRLSVYELTDDPPTLVSTRKRAAGRRDNGLPRTSRSVTLSGDCESEWLRMDNAPLVHVRRDGEPLPDDAVERQLDSKL</sequence>